<evidence type="ECO:0000313" key="1">
    <source>
        <dbReference type="EMBL" id="MBX53062.1"/>
    </source>
</evidence>
<reference evidence="1" key="1">
    <citation type="submission" date="2018-02" db="EMBL/GenBank/DDBJ databases">
        <title>Rhizophora mucronata_Transcriptome.</title>
        <authorList>
            <person name="Meera S.P."/>
            <person name="Sreeshan A."/>
            <person name="Augustine A."/>
        </authorList>
    </citation>
    <scope>NUCLEOTIDE SEQUENCE</scope>
    <source>
        <tissue evidence="1">Leaf</tissue>
    </source>
</reference>
<organism evidence="1">
    <name type="scientific">Rhizophora mucronata</name>
    <name type="common">Asiatic mangrove</name>
    <dbReference type="NCBI Taxonomy" id="61149"/>
    <lineage>
        <taxon>Eukaryota</taxon>
        <taxon>Viridiplantae</taxon>
        <taxon>Streptophyta</taxon>
        <taxon>Embryophyta</taxon>
        <taxon>Tracheophyta</taxon>
        <taxon>Spermatophyta</taxon>
        <taxon>Magnoliopsida</taxon>
        <taxon>eudicotyledons</taxon>
        <taxon>Gunneridae</taxon>
        <taxon>Pentapetalae</taxon>
        <taxon>rosids</taxon>
        <taxon>fabids</taxon>
        <taxon>Malpighiales</taxon>
        <taxon>Rhizophoraceae</taxon>
        <taxon>Rhizophora</taxon>
    </lineage>
</organism>
<dbReference type="AlphaFoldDB" id="A0A2P2PEE0"/>
<accession>A0A2P2PEE0</accession>
<proteinExistence type="predicted"/>
<dbReference type="EMBL" id="GGEC01072578">
    <property type="protein sequence ID" value="MBX53062.1"/>
    <property type="molecule type" value="Transcribed_RNA"/>
</dbReference>
<protein>
    <submittedName>
        <fullName evidence="1">Uncharacterized protein</fullName>
    </submittedName>
</protein>
<sequence>MLGRRTHRLILNSMVVPINQSLHLGLLNG</sequence>
<name>A0A2P2PEE0_RHIMU</name>